<accession>A0A1C3U1R4</accession>
<evidence type="ECO:0000313" key="2">
    <source>
        <dbReference type="EMBL" id="SCB09305.1"/>
    </source>
</evidence>
<sequence length="165" mass="17556">MSASFYGTLATADAYFADRGKAGWATASDSDRLAALVRGSQAVDALYEPRFTGRRAGGYDQVLSWPRCDATTVNGEPITESTLPLAVTYAAYEAATIELLEPGSLTPVIVAARTVKREKVGPLETEYAVADTSDDMIASARPVLTMLDGLLYPLLRPVLPGILVV</sequence>
<gene>
    <name evidence="2" type="ORF">GA0061100_101469</name>
</gene>
<reference evidence="3" key="1">
    <citation type="submission" date="2016-08" db="EMBL/GenBank/DDBJ databases">
        <authorList>
            <person name="Varghese N."/>
            <person name="Submissions Spin"/>
        </authorList>
    </citation>
    <scope>NUCLEOTIDE SEQUENCE [LARGE SCALE GENOMIC DNA]</scope>
    <source>
        <strain evidence="3">CCBAU 57015</strain>
    </source>
</reference>
<dbReference type="EMBL" id="FMAC01000001">
    <property type="protein sequence ID" value="SCB09305.1"/>
    <property type="molecule type" value="Genomic_DNA"/>
</dbReference>
<dbReference type="OrthoDB" id="980409at2"/>
<evidence type="ECO:0000313" key="3">
    <source>
        <dbReference type="Proteomes" id="UP000186228"/>
    </source>
</evidence>
<dbReference type="RefSeq" id="WP_075850999.1">
    <property type="nucleotide sequence ID" value="NZ_FMAC01000001.1"/>
</dbReference>
<protein>
    <recommendedName>
        <fullName evidence="1">Putative DnaT-like domain-containing protein</fullName>
    </recommendedName>
</protein>
<dbReference type="Proteomes" id="UP000186228">
    <property type="component" value="Unassembled WGS sequence"/>
</dbReference>
<dbReference type="AlphaFoldDB" id="A0A1C3U1R4"/>
<keyword evidence="3" id="KW-1185">Reference proteome</keyword>
<name>A0A1C3U1R4_9HYPH</name>
<feature type="domain" description="Putative DnaT-like" evidence="1">
    <location>
        <begin position="6"/>
        <end position="155"/>
    </location>
</feature>
<dbReference type="InterPro" id="IPR046787">
    <property type="entry name" value="DnaT_2"/>
</dbReference>
<proteinExistence type="predicted"/>
<organism evidence="2 3">
    <name type="scientific">Rhizobium hainanense</name>
    <dbReference type="NCBI Taxonomy" id="52131"/>
    <lineage>
        <taxon>Bacteria</taxon>
        <taxon>Pseudomonadati</taxon>
        <taxon>Pseudomonadota</taxon>
        <taxon>Alphaproteobacteria</taxon>
        <taxon>Hyphomicrobiales</taxon>
        <taxon>Rhizobiaceae</taxon>
        <taxon>Rhizobium/Agrobacterium group</taxon>
        <taxon>Rhizobium</taxon>
    </lineage>
</organism>
<evidence type="ECO:0000259" key="1">
    <source>
        <dbReference type="Pfam" id="PF20557"/>
    </source>
</evidence>
<dbReference type="STRING" id="52131.GA0061100_101469"/>
<dbReference type="Pfam" id="PF20557">
    <property type="entry name" value="DnaT_2"/>
    <property type="match status" value="1"/>
</dbReference>